<name>A0ABV7FUC1_9ALTE</name>
<protein>
    <submittedName>
        <fullName evidence="1">BrnA antitoxin family protein</fullName>
    </submittedName>
</protein>
<dbReference type="Proteomes" id="UP001595478">
    <property type="component" value="Unassembled WGS sequence"/>
</dbReference>
<keyword evidence="2" id="KW-1185">Reference proteome</keyword>
<dbReference type="EMBL" id="JBHRSW010000040">
    <property type="protein sequence ID" value="MFC3122934.1"/>
    <property type="molecule type" value="Genomic_DNA"/>
</dbReference>
<organism evidence="1 2">
    <name type="scientific">Agaribacter flavus</name>
    <dbReference type="NCBI Taxonomy" id="1902781"/>
    <lineage>
        <taxon>Bacteria</taxon>
        <taxon>Pseudomonadati</taxon>
        <taxon>Pseudomonadota</taxon>
        <taxon>Gammaproteobacteria</taxon>
        <taxon>Alteromonadales</taxon>
        <taxon>Alteromonadaceae</taxon>
        <taxon>Agaribacter</taxon>
    </lineage>
</organism>
<evidence type="ECO:0000313" key="2">
    <source>
        <dbReference type="Proteomes" id="UP001595478"/>
    </source>
</evidence>
<dbReference type="Pfam" id="PF14384">
    <property type="entry name" value="BrnA_antitoxin"/>
    <property type="match status" value="1"/>
</dbReference>
<dbReference type="RefSeq" id="WP_376921061.1">
    <property type="nucleotide sequence ID" value="NZ_JBHRSW010000040.1"/>
</dbReference>
<accession>A0ABV7FUC1</accession>
<dbReference type="InterPro" id="IPR025528">
    <property type="entry name" value="BrnA_antitoxin"/>
</dbReference>
<evidence type="ECO:0000313" key="1">
    <source>
        <dbReference type="EMBL" id="MFC3122934.1"/>
    </source>
</evidence>
<comment type="caution">
    <text evidence="1">The sequence shown here is derived from an EMBL/GenBank/DDBJ whole genome shotgun (WGS) entry which is preliminary data.</text>
</comment>
<reference evidence="2" key="1">
    <citation type="journal article" date="2019" name="Int. J. Syst. Evol. Microbiol.">
        <title>The Global Catalogue of Microorganisms (GCM) 10K type strain sequencing project: providing services to taxonomists for standard genome sequencing and annotation.</title>
        <authorList>
            <consortium name="The Broad Institute Genomics Platform"/>
            <consortium name="The Broad Institute Genome Sequencing Center for Infectious Disease"/>
            <person name="Wu L."/>
            <person name="Ma J."/>
        </authorList>
    </citation>
    <scope>NUCLEOTIDE SEQUENCE [LARGE SCALE GENOMIC DNA]</scope>
    <source>
        <strain evidence="2">KCTC 52473</strain>
    </source>
</reference>
<gene>
    <name evidence="1" type="ORF">ACFOHL_15015</name>
</gene>
<sequence>MRDHYDFSDSTQNPYAGKIKKQITIRLDSETIEYFKLMAEDKGIPYQSLINLYLRDCAKSNRDLQLSWNSGS</sequence>
<proteinExistence type="predicted"/>